<evidence type="ECO:0000256" key="7">
    <source>
        <dbReference type="ARBA" id="ARBA00022918"/>
    </source>
</evidence>
<dbReference type="Pfam" id="PF17917">
    <property type="entry name" value="RT_RNaseH"/>
    <property type="match status" value="1"/>
</dbReference>
<evidence type="ECO:0000256" key="8">
    <source>
        <dbReference type="SAM" id="MobiDB-lite"/>
    </source>
</evidence>
<evidence type="ECO:0000256" key="3">
    <source>
        <dbReference type="ARBA" id="ARBA00022695"/>
    </source>
</evidence>
<accession>A0ABQ7S4X0</accession>
<keyword evidence="7" id="KW-0695">RNA-directed DNA polymerase</keyword>
<organism evidence="11 12">
    <name type="scientific">Fragariocoptes setiger</name>
    <dbReference type="NCBI Taxonomy" id="1670756"/>
    <lineage>
        <taxon>Eukaryota</taxon>
        <taxon>Metazoa</taxon>
        <taxon>Ecdysozoa</taxon>
        <taxon>Arthropoda</taxon>
        <taxon>Chelicerata</taxon>
        <taxon>Arachnida</taxon>
        <taxon>Acari</taxon>
        <taxon>Acariformes</taxon>
        <taxon>Trombidiformes</taxon>
        <taxon>Prostigmata</taxon>
        <taxon>Eupodina</taxon>
        <taxon>Eriophyoidea</taxon>
        <taxon>Phytoptidae</taxon>
        <taxon>Fragariocoptes</taxon>
    </lineage>
</organism>
<feature type="domain" description="RNase H type-1" evidence="9">
    <location>
        <begin position="155"/>
        <end position="257"/>
    </location>
</feature>
<feature type="non-terminal residue" evidence="11">
    <location>
        <position position="1"/>
    </location>
</feature>
<keyword evidence="3" id="KW-0548">Nucleotidyltransferase</keyword>
<feature type="domain" description="Integrase catalytic" evidence="10">
    <location>
        <begin position="381"/>
        <end position="544"/>
    </location>
</feature>
<proteinExistence type="predicted"/>
<dbReference type="PANTHER" id="PTHR37984:SF5">
    <property type="entry name" value="PROTEIN NYNRIN-LIKE"/>
    <property type="match status" value="1"/>
</dbReference>
<dbReference type="Pfam" id="PF00665">
    <property type="entry name" value="rve"/>
    <property type="match status" value="1"/>
</dbReference>
<evidence type="ECO:0000259" key="9">
    <source>
        <dbReference type="PROSITE" id="PS50879"/>
    </source>
</evidence>
<name>A0ABQ7S4X0_9ACAR</name>
<dbReference type="InterPro" id="IPR001584">
    <property type="entry name" value="Integrase_cat-core"/>
</dbReference>
<comment type="caution">
    <text evidence="11">The sequence shown here is derived from an EMBL/GenBank/DDBJ whole genome shotgun (WGS) entry which is preliminary data.</text>
</comment>
<dbReference type="Gene3D" id="1.10.340.70">
    <property type="match status" value="1"/>
</dbReference>
<keyword evidence="5" id="KW-0255">Endonuclease</keyword>
<dbReference type="SUPFAM" id="SSF56672">
    <property type="entry name" value="DNA/RNA polymerases"/>
    <property type="match status" value="1"/>
</dbReference>
<dbReference type="InterPro" id="IPR041588">
    <property type="entry name" value="Integrase_H2C2"/>
</dbReference>
<dbReference type="EMBL" id="JAIFTH010001956">
    <property type="protein sequence ID" value="KAG9508436.1"/>
    <property type="molecule type" value="Genomic_DNA"/>
</dbReference>
<keyword evidence="6" id="KW-0378">Hydrolase</keyword>
<dbReference type="Pfam" id="PF17921">
    <property type="entry name" value="Integrase_H2C2"/>
    <property type="match status" value="1"/>
</dbReference>
<evidence type="ECO:0000259" key="10">
    <source>
        <dbReference type="PROSITE" id="PS50994"/>
    </source>
</evidence>
<dbReference type="InterPro" id="IPR050951">
    <property type="entry name" value="Retrovirus_Pol_polyprotein"/>
</dbReference>
<dbReference type="InterPro" id="IPR036397">
    <property type="entry name" value="RNaseH_sf"/>
</dbReference>
<feature type="compositionally biased region" description="Acidic residues" evidence="8">
    <location>
        <begin position="827"/>
        <end position="836"/>
    </location>
</feature>
<dbReference type="InterPro" id="IPR043502">
    <property type="entry name" value="DNA/RNA_pol_sf"/>
</dbReference>
<dbReference type="SUPFAM" id="SSF53098">
    <property type="entry name" value="Ribonuclease H-like"/>
    <property type="match status" value="2"/>
</dbReference>
<reference evidence="11 12" key="1">
    <citation type="submission" date="2020-10" db="EMBL/GenBank/DDBJ databases">
        <authorList>
            <person name="Klimov P.B."/>
            <person name="Dyachkov S.M."/>
            <person name="Chetverikov P.E."/>
        </authorList>
    </citation>
    <scope>NUCLEOTIDE SEQUENCE [LARGE SCALE GENOMIC DNA]</scope>
    <source>
        <strain evidence="11">BMOC 18-1129-001#AD2665</strain>
        <tissue evidence="11">Entire mites</tissue>
    </source>
</reference>
<evidence type="ECO:0000256" key="2">
    <source>
        <dbReference type="ARBA" id="ARBA00022679"/>
    </source>
</evidence>
<dbReference type="PANTHER" id="PTHR37984">
    <property type="entry name" value="PROTEIN CBG26694"/>
    <property type="match status" value="1"/>
</dbReference>
<sequence length="836" mass="95006">DATFEWTALHEAALANVREALSRCKSQKILPKDAPKFVEIHILPESIDVSCLSPEGNLLERASKTLSNSEKNYTRVELNLLAIHLAYERFGTMLSNTETTFVTECKELDRVMTMKGRPNRVENLMLRLPAEAQPKFQFTKQSPGDRVFSIRLREKQPDAVFYIDGACYHNGKPDCRASWAVYVADHPDLSACGLVEQNPSNQTAEVTAGIKALTIAKENKFKEIVIISDNVEWIHVKGHSNDRGNEMADQMARSALSTPLLAFLRLTQDIQREDPDIANVIDNISKFRDRFVLMDDLLYHQRPGHEGQNPRLVVPTSQRHLLIQLAHDDQLYGGHLGCRKTTKKLDQFWWPSMAKDVSKYVQSCKTCQEHKVPKGPPPGHLHPIPVSRLFEQVHIDIIGPINVPSCISSRYIVTAIDAFSRYGFAKAKQQVKTEDCLEFIEEIIALHGTPERVVSDQGVQFTSNKWLGRMKDFGIKHQFTTAYHPQSNGMDERFNATLVKILRAYVSQHQTRWDEHLKWAIFVYNTSYQDSIKYSPYEVMYGCKPRTPLNLAPINPLTLAESRNIIRKDVFINSELAKARQKHYYDRNRKPVEFRVGQAVWIRRHVTPNEQASKFATKWQSYGIILKLPRDQTEEPRYAQVLDLVKSECKTVSIQDLKPYHLRSGTETYEIAENLKALRGAQSNSNVRATADDVYATSSPINDMEERGPVVVEGDVLGPLEHAPETEAQTRPVIIDLDRSQETGHIEAAAAEPSRRKQCIPKITRVNFEDLPITQTIDGQRDWLYRQFTTPADIEKEGSEGTPEDTEPVNTFAFDPEAGSTPQYTEQGEESDADNQ</sequence>
<dbReference type="InterPro" id="IPR002156">
    <property type="entry name" value="RNaseH_domain"/>
</dbReference>
<dbReference type="Proteomes" id="UP000825002">
    <property type="component" value="Unassembled WGS sequence"/>
</dbReference>
<evidence type="ECO:0000313" key="12">
    <source>
        <dbReference type="Proteomes" id="UP000825002"/>
    </source>
</evidence>
<dbReference type="Gene3D" id="3.30.420.10">
    <property type="entry name" value="Ribonuclease H-like superfamily/Ribonuclease H"/>
    <property type="match status" value="3"/>
</dbReference>
<evidence type="ECO:0000313" key="11">
    <source>
        <dbReference type="EMBL" id="KAG9508436.1"/>
    </source>
</evidence>
<dbReference type="InterPro" id="IPR041373">
    <property type="entry name" value="RT_RNaseH"/>
</dbReference>
<evidence type="ECO:0000256" key="5">
    <source>
        <dbReference type="ARBA" id="ARBA00022759"/>
    </source>
</evidence>
<feature type="non-terminal residue" evidence="11">
    <location>
        <position position="836"/>
    </location>
</feature>
<dbReference type="PROSITE" id="PS50994">
    <property type="entry name" value="INTEGRASE"/>
    <property type="match status" value="1"/>
</dbReference>
<evidence type="ECO:0000256" key="4">
    <source>
        <dbReference type="ARBA" id="ARBA00022722"/>
    </source>
</evidence>
<keyword evidence="4" id="KW-0540">Nuclease</keyword>
<evidence type="ECO:0000256" key="6">
    <source>
        <dbReference type="ARBA" id="ARBA00022801"/>
    </source>
</evidence>
<dbReference type="PROSITE" id="PS50879">
    <property type="entry name" value="RNASE_H_1"/>
    <property type="match status" value="1"/>
</dbReference>
<protein>
    <recommendedName>
        <fullName evidence="1">RNA-directed DNA polymerase</fullName>
        <ecNumber evidence="1">2.7.7.49</ecNumber>
    </recommendedName>
</protein>
<dbReference type="EC" id="2.7.7.49" evidence="1"/>
<evidence type="ECO:0000256" key="1">
    <source>
        <dbReference type="ARBA" id="ARBA00012493"/>
    </source>
</evidence>
<keyword evidence="12" id="KW-1185">Reference proteome</keyword>
<gene>
    <name evidence="11" type="primary">TY3B-I</name>
    <name evidence="11" type="ORF">GZH46_03069</name>
</gene>
<dbReference type="InterPro" id="IPR012337">
    <property type="entry name" value="RNaseH-like_sf"/>
</dbReference>
<keyword evidence="2" id="KW-0808">Transferase</keyword>
<feature type="region of interest" description="Disordered" evidence="8">
    <location>
        <begin position="792"/>
        <end position="836"/>
    </location>
</feature>